<dbReference type="InterPro" id="IPR036390">
    <property type="entry name" value="WH_DNA-bd_sf"/>
</dbReference>
<accession>A0A6J8AQS0</accession>
<dbReference type="InterPro" id="IPR023093">
    <property type="entry name" value="ScpA-like_C"/>
</dbReference>
<dbReference type="OrthoDB" id="10071381at2759"/>
<evidence type="ECO:0000259" key="5">
    <source>
        <dbReference type="Pfam" id="PF04824"/>
    </source>
</evidence>
<feature type="compositionally biased region" description="Low complexity" evidence="4">
    <location>
        <begin position="471"/>
        <end position="494"/>
    </location>
</feature>
<comment type="similarity">
    <text evidence="2">Belongs to the rad21 family.</text>
</comment>
<organism evidence="7 8">
    <name type="scientific">Mytilus coruscus</name>
    <name type="common">Sea mussel</name>
    <dbReference type="NCBI Taxonomy" id="42192"/>
    <lineage>
        <taxon>Eukaryota</taxon>
        <taxon>Metazoa</taxon>
        <taxon>Spiralia</taxon>
        <taxon>Lophotrochozoa</taxon>
        <taxon>Mollusca</taxon>
        <taxon>Bivalvia</taxon>
        <taxon>Autobranchia</taxon>
        <taxon>Pteriomorphia</taxon>
        <taxon>Mytilida</taxon>
        <taxon>Mytiloidea</taxon>
        <taxon>Mytilidae</taxon>
        <taxon>Mytilinae</taxon>
        <taxon>Mytilus</taxon>
    </lineage>
</organism>
<dbReference type="Pfam" id="PF04824">
    <property type="entry name" value="Rad21_Rec8"/>
    <property type="match status" value="1"/>
</dbReference>
<dbReference type="Gene3D" id="1.10.10.580">
    <property type="entry name" value="Structural maintenance of chromosome 1. Chain E"/>
    <property type="match status" value="1"/>
</dbReference>
<dbReference type="GO" id="GO:0006302">
    <property type="term" value="P:double-strand break repair"/>
    <property type="evidence" value="ECO:0007669"/>
    <property type="project" value="TreeGrafter"/>
</dbReference>
<feature type="compositionally biased region" description="Basic and acidic residues" evidence="4">
    <location>
        <begin position="305"/>
        <end position="324"/>
    </location>
</feature>
<name>A0A6J8AQS0_MYTCO</name>
<dbReference type="AlphaFoldDB" id="A0A6J8AQS0"/>
<dbReference type="PANTHER" id="PTHR12585:SF27">
    <property type="entry name" value="MEIOTIC RECOMBINATION PROTEIN REC8 HOMOLOG"/>
    <property type="match status" value="1"/>
</dbReference>
<dbReference type="GO" id="GO:0051177">
    <property type="term" value="P:meiotic sister chromatid cohesion"/>
    <property type="evidence" value="ECO:0007669"/>
    <property type="project" value="TreeGrafter"/>
</dbReference>
<feature type="region of interest" description="Disordered" evidence="4">
    <location>
        <begin position="447"/>
        <end position="581"/>
    </location>
</feature>
<gene>
    <name evidence="7" type="ORF">MCOR_10450</name>
</gene>
<feature type="domain" description="Rad21/Rec8-like protein C-terminal eukaryotic" evidence="5">
    <location>
        <begin position="652"/>
        <end position="693"/>
    </location>
</feature>
<keyword evidence="8" id="KW-1185">Reference proteome</keyword>
<proteinExistence type="inferred from homology"/>
<reference evidence="7 8" key="1">
    <citation type="submission" date="2020-06" db="EMBL/GenBank/DDBJ databases">
        <authorList>
            <person name="Li R."/>
            <person name="Bekaert M."/>
        </authorList>
    </citation>
    <scope>NUCLEOTIDE SEQUENCE [LARGE SCALE GENOMIC DNA]</scope>
    <source>
        <strain evidence="8">wild</strain>
    </source>
</reference>
<evidence type="ECO:0000256" key="2">
    <source>
        <dbReference type="ARBA" id="ARBA00009870"/>
    </source>
</evidence>
<dbReference type="GO" id="GO:0005634">
    <property type="term" value="C:nucleus"/>
    <property type="evidence" value="ECO:0007669"/>
    <property type="project" value="UniProtKB-SubCell"/>
</dbReference>
<evidence type="ECO:0000313" key="8">
    <source>
        <dbReference type="Proteomes" id="UP000507470"/>
    </source>
</evidence>
<dbReference type="Pfam" id="PF04825">
    <property type="entry name" value="Rad21_Rec8_N"/>
    <property type="match status" value="1"/>
</dbReference>
<keyword evidence="3" id="KW-0539">Nucleus</keyword>
<dbReference type="InterPro" id="IPR039781">
    <property type="entry name" value="Rad21/Rec8-like"/>
</dbReference>
<dbReference type="EMBL" id="CACVKT020001843">
    <property type="protein sequence ID" value="CAC5372318.1"/>
    <property type="molecule type" value="Genomic_DNA"/>
</dbReference>
<comment type="subcellular location">
    <subcellularLocation>
        <location evidence="1">Nucleus</location>
    </subcellularLocation>
</comment>
<feature type="compositionally biased region" description="Basic and acidic residues" evidence="4">
    <location>
        <begin position="495"/>
        <end position="510"/>
    </location>
</feature>
<evidence type="ECO:0000259" key="6">
    <source>
        <dbReference type="Pfam" id="PF04825"/>
    </source>
</evidence>
<dbReference type="CDD" id="cd21794">
    <property type="entry name" value="Rad21_Rec8_M_Rec8"/>
    <property type="match status" value="1"/>
</dbReference>
<feature type="compositionally biased region" description="Basic and acidic residues" evidence="4">
    <location>
        <begin position="541"/>
        <end position="561"/>
    </location>
</feature>
<dbReference type="InterPro" id="IPR006909">
    <property type="entry name" value="Rad21/Rec8_C_eu"/>
</dbReference>
<dbReference type="GO" id="GO:0003682">
    <property type="term" value="F:chromatin binding"/>
    <property type="evidence" value="ECO:0007669"/>
    <property type="project" value="TreeGrafter"/>
</dbReference>
<feature type="domain" description="Rad21/Rec8-like protein N-terminal" evidence="6">
    <location>
        <begin position="28"/>
        <end position="145"/>
    </location>
</feature>
<protein>
    <submittedName>
        <fullName evidence="7">REC8L</fullName>
    </submittedName>
</protein>
<dbReference type="SUPFAM" id="SSF46785">
    <property type="entry name" value="Winged helix' DNA-binding domain"/>
    <property type="match status" value="1"/>
</dbReference>
<dbReference type="PANTHER" id="PTHR12585">
    <property type="entry name" value="SCC1 / RAD21 FAMILY MEMBER"/>
    <property type="match status" value="1"/>
</dbReference>
<dbReference type="GO" id="GO:0030893">
    <property type="term" value="C:meiotic cohesin complex"/>
    <property type="evidence" value="ECO:0007669"/>
    <property type="project" value="TreeGrafter"/>
</dbReference>
<evidence type="ECO:0000256" key="4">
    <source>
        <dbReference type="SAM" id="MobiDB-lite"/>
    </source>
</evidence>
<dbReference type="Proteomes" id="UP000507470">
    <property type="component" value="Unassembled WGS sequence"/>
</dbReference>
<dbReference type="InterPro" id="IPR006910">
    <property type="entry name" value="Rad21_Rec8_N"/>
</dbReference>
<evidence type="ECO:0000256" key="3">
    <source>
        <dbReference type="ARBA" id="ARBA00023242"/>
    </source>
</evidence>
<feature type="region of interest" description="Disordered" evidence="4">
    <location>
        <begin position="301"/>
        <end position="342"/>
    </location>
</feature>
<evidence type="ECO:0000313" key="7">
    <source>
        <dbReference type="EMBL" id="CAC5372318.1"/>
    </source>
</evidence>
<evidence type="ECO:0000256" key="1">
    <source>
        <dbReference type="ARBA" id="ARBA00004123"/>
    </source>
</evidence>
<sequence>MKVTRIAEIVTIASTMHEQWLSRNISTMFYHQSILQRRGGKFGTVWLAATKIDQLKRRDFSAVNIRRTCDDILDYVLVRIMPKKQGSGHPRFSLYLSSQLMYGVIRVYKRQNEYLLDDVTNFFCKMRIAVANLEEIDLKAMNRQEQLACDLDDLYADNPWFGVLQMDGADLLKSPQIPGMKVEMWRIESSLAIPRSPLMSPPLKPAQPSTPQISITEQMLKPDMASPHTVSSKEEITIPEIDMTIFQDIQFQPEQDLPPFDGKLIESILEEPLPGDLQMGKFLSPVKVPQYEEMQQDLAQGLLSPKEKTPMTKPDKSSVPERRAPVLSPGVTPMPQPEEPELRPRRARASFTLQLSPVPPSPRRQRKRRHLCIDVQCQILKDQLKQNFTNREDIMQTFVLPDLKKSSVQDLFNNPGRPAMTRQPKLLQLWRRNAVYGLLETDSDIGQPAWSVPDLLGDEEPRPTRSKRRLVSQSVPQLSPVQQQQEPEIQIQDQELPRPDLEVIPEHVMEEQPSTEMMREGSLSRSRLLDDTPVSIHQRSTHSEADKSKDLDKSKGKEEPALSKSKRKSRTRGSTTTEEEMNVNLIPDMSENQSVLQESLAQLSSIMEEPQVPVTPVPLPVVTTTTPTSAELLRLIRRYTREKEWTTFQAICSPNQFDRSQAAKIFSDLLDLCRSKKVKCEQETAFEDIYIWRMS</sequence>